<dbReference type="EMBL" id="NSLI01000003">
    <property type="protein sequence ID" value="PAX07590.1"/>
    <property type="molecule type" value="Genomic_DNA"/>
</dbReference>
<dbReference type="InterPro" id="IPR014922">
    <property type="entry name" value="YdhG-like"/>
</dbReference>
<name>A0A2A2SEH7_9SPHN</name>
<reference evidence="3" key="1">
    <citation type="submission" date="2017-09" db="EMBL/GenBank/DDBJ databases">
        <authorList>
            <person name="Feng G."/>
            <person name="Zhu H."/>
        </authorList>
    </citation>
    <scope>NUCLEOTIDE SEQUENCE [LARGE SCALE GENOMIC DNA]</scope>
    <source>
        <strain evidence="3">1PNM-20</strain>
    </source>
</reference>
<sequence length="130" mass="14537">MAEDVESLLAGVTPPERQTDARAVAALMGRVSGEPAAPWGSMIGFGRYRYRYESGREGEAFRIGFAPRKSELVLYLLDDFARRDEMLARLGKHRTGKSCLYVKRLADVDAGVLEQLVAASWRHMAEKYPT</sequence>
<dbReference type="OrthoDB" id="5951444at2"/>
<protein>
    <recommendedName>
        <fullName evidence="1">YdhG-like domain-containing protein</fullName>
    </recommendedName>
</protein>
<feature type="domain" description="YdhG-like" evidence="1">
    <location>
        <begin position="18"/>
        <end position="119"/>
    </location>
</feature>
<evidence type="ECO:0000313" key="3">
    <source>
        <dbReference type="Proteomes" id="UP000218151"/>
    </source>
</evidence>
<evidence type="ECO:0000259" key="1">
    <source>
        <dbReference type="Pfam" id="PF08818"/>
    </source>
</evidence>
<organism evidence="2 3">
    <name type="scientific">Sphingomonas lenta</name>
    <dbReference type="NCBI Taxonomy" id="1141887"/>
    <lineage>
        <taxon>Bacteria</taxon>
        <taxon>Pseudomonadati</taxon>
        <taxon>Pseudomonadota</taxon>
        <taxon>Alphaproteobacteria</taxon>
        <taxon>Sphingomonadales</taxon>
        <taxon>Sphingomonadaceae</taxon>
        <taxon>Sphingomonas</taxon>
    </lineage>
</organism>
<gene>
    <name evidence="2" type="ORF">CKY28_08015</name>
</gene>
<comment type="caution">
    <text evidence="2">The sequence shown here is derived from an EMBL/GenBank/DDBJ whole genome shotgun (WGS) entry which is preliminary data.</text>
</comment>
<dbReference type="Pfam" id="PF08818">
    <property type="entry name" value="DUF1801"/>
    <property type="match status" value="1"/>
</dbReference>
<accession>A0A2A2SEH7</accession>
<dbReference type="AlphaFoldDB" id="A0A2A2SEH7"/>
<evidence type="ECO:0000313" key="2">
    <source>
        <dbReference type="EMBL" id="PAX07590.1"/>
    </source>
</evidence>
<proteinExistence type="predicted"/>
<dbReference type="RefSeq" id="WP_095997832.1">
    <property type="nucleotide sequence ID" value="NZ_NSLI01000003.1"/>
</dbReference>
<keyword evidence="3" id="KW-1185">Reference proteome</keyword>
<dbReference type="Proteomes" id="UP000218151">
    <property type="component" value="Unassembled WGS sequence"/>
</dbReference>